<dbReference type="AlphaFoldDB" id="A0A4Z2FN87"/>
<protein>
    <submittedName>
        <fullName evidence="1">Uncharacterized protein</fullName>
    </submittedName>
</protein>
<name>A0A4Z2FN87_9TELE</name>
<sequence length="79" mass="8399">MERVLAAISRGCSQQQVGPAHASTQDAFLQQGAEALRLDAGRMTMSCVEGQFLLHIPSAVRCGGVEEADVEEVGLRRAS</sequence>
<gene>
    <name evidence="1" type="ORF">EYF80_047608</name>
</gene>
<dbReference type="Proteomes" id="UP000314294">
    <property type="component" value="Unassembled WGS sequence"/>
</dbReference>
<evidence type="ECO:0000313" key="1">
    <source>
        <dbReference type="EMBL" id="TNN42233.1"/>
    </source>
</evidence>
<comment type="caution">
    <text evidence="1">The sequence shown here is derived from an EMBL/GenBank/DDBJ whole genome shotgun (WGS) entry which is preliminary data.</text>
</comment>
<evidence type="ECO:0000313" key="2">
    <source>
        <dbReference type="Proteomes" id="UP000314294"/>
    </source>
</evidence>
<dbReference type="EMBL" id="SRLO01001051">
    <property type="protein sequence ID" value="TNN42233.1"/>
    <property type="molecule type" value="Genomic_DNA"/>
</dbReference>
<reference evidence="1 2" key="1">
    <citation type="submission" date="2019-03" db="EMBL/GenBank/DDBJ databases">
        <title>First draft genome of Liparis tanakae, snailfish: a comprehensive survey of snailfish specific genes.</title>
        <authorList>
            <person name="Kim W."/>
            <person name="Song I."/>
            <person name="Jeong J.-H."/>
            <person name="Kim D."/>
            <person name="Kim S."/>
            <person name="Ryu S."/>
            <person name="Song J.Y."/>
            <person name="Lee S.K."/>
        </authorList>
    </citation>
    <scope>NUCLEOTIDE SEQUENCE [LARGE SCALE GENOMIC DNA]</scope>
    <source>
        <tissue evidence="1">Muscle</tissue>
    </source>
</reference>
<organism evidence="1 2">
    <name type="scientific">Liparis tanakae</name>
    <name type="common">Tanaka's snailfish</name>
    <dbReference type="NCBI Taxonomy" id="230148"/>
    <lineage>
        <taxon>Eukaryota</taxon>
        <taxon>Metazoa</taxon>
        <taxon>Chordata</taxon>
        <taxon>Craniata</taxon>
        <taxon>Vertebrata</taxon>
        <taxon>Euteleostomi</taxon>
        <taxon>Actinopterygii</taxon>
        <taxon>Neopterygii</taxon>
        <taxon>Teleostei</taxon>
        <taxon>Neoteleostei</taxon>
        <taxon>Acanthomorphata</taxon>
        <taxon>Eupercaria</taxon>
        <taxon>Perciformes</taxon>
        <taxon>Cottioidei</taxon>
        <taxon>Cottales</taxon>
        <taxon>Liparidae</taxon>
        <taxon>Liparis</taxon>
    </lineage>
</organism>
<proteinExistence type="predicted"/>
<accession>A0A4Z2FN87</accession>
<keyword evidence="2" id="KW-1185">Reference proteome</keyword>